<accession>A0A0B7ARN4</accession>
<gene>
    <name evidence="1" type="primary">ORF132311</name>
</gene>
<reference evidence="1" key="1">
    <citation type="submission" date="2014-12" db="EMBL/GenBank/DDBJ databases">
        <title>Insight into the proteome of Arion vulgaris.</title>
        <authorList>
            <person name="Aradska J."/>
            <person name="Bulat T."/>
            <person name="Smidak R."/>
            <person name="Sarate P."/>
            <person name="Gangsoo J."/>
            <person name="Sialana F."/>
            <person name="Bilban M."/>
            <person name="Lubec G."/>
        </authorList>
    </citation>
    <scope>NUCLEOTIDE SEQUENCE</scope>
    <source>
        <tissue evidence="1">Skin</tissue>
    </source>
</reference>
<dbReference type="AlphaFoldDB" id="A0A0B7ARN4"/>
<evidence type="ECO:0000313" key="1">
    <source>
        <dbReference type="EMBL" id="CEK82570.1"/>
    </source>
</evidence>
<sequence>MIYFNIFFCDHYPMLKYLKRDELPQLIQLLAGRGSSQVPTISQIWSPGPG</sequence>
<name>A0A0B7ARN4_9EUPU</name>
<dbReference type="EMBL" id="HACG01035705">
    <property type="protein sequence ID" value="CEK82570.1"/>
    <property type="molecule type" value="Transcribed_RNA"/>
</dbReference>
<proteinExistence type="predicted"/>
<organism evidence="1">
    <name type="scientific">Arion vulgaris</name>
    <dbReference type="NCBI Taxonomy" id="1028688"/>
    <lineage>
        <taxon>Eukaryota</taxon>
        <taxon>Metazoa</taxon>
        <taxon>Spiralia</taxon>
        <taxon>Lophotrochozoa</taxon>
        <taxon>Mollusca</taxon>
        <taxon>Gastropoda</taxon>
        <taxon>Heterobranchia</taxon>
        <taxon>Euthyneura</taxon>
        <taxon>Panpulmonata</taxon>
        <taxon>Eupulmonata</taxon>
        <taxon>Stylommatophora</taxon>
        <taxon>Helicina</taxon>
        <taxon>Arionoidea</taxon>
        <taxon>Arionidae</taxon>
        <taxon>Arion</taxon>
    </lineage>
</organism>
<protein>
    <submittedName>
        <fullName evidence="1">Uncharacterized protein</fullName>
    </submittedName>
</protein>